<evidence type="ECO:0000259" key="2">
    <source>
        <dbReference type="Pfam" id="PF01578"/>
    </source>
</evidence>
<feature type="transmembrane region" description="Helical" evidence="1">
    <location>
        <begin position="6"/>
        <end position="26"/>
    </location>
</feature>
<dbReference type="Proteomes" id="UP000317365">
    <property type="component" value="Chromosome"/>
</dbReference>
<reference evidence="4" key="1">
    <citation type="submission" date="2019-02" db="EMBL/GenBank/DDBJ databases">
        <title>Complete genome sequence of Rhodoferax sp. Gr-4.</title>
        <authorList>
            <person name="Jin L."/>
        </authorList>
    </citation>
    <scope>NUCLEOTIDE SEQUENCE [LARGE SCALE GENOMIC DNA]</scope>
    <source>
        <strain evidence="4">Gr-4</strain>
    </source>
</reference>
<feature type="domain" description="Cytochrome c assembly protein" evidence="2">
    <location>
        <begin position="43"/>
        <end position="262"/>
    </location>
</feature>
<feature type="transmembrane region" description="Helical" evidence="1">
    <location>
        <begin position="38"/>
        <end position="56"/>
    </location>
</feature>
<protein>
    <submittedName>
        <fullName evidence="3">Cytochrome C assembly protein</fullName>
    </submittedName>
</protein>
<name>A0A515ELW6_9BURK</name>
<dbReference type="KEGG" id="rhg:EXZ61_05300"/>
<dbReference type="Pfam" id="PF01578">
    <property type="entry name" value="Cytochrom_C_asm"/>
    <property type="match status" value="1"/>
</dbReference>
<dbReference type="PANTHER" id="PTHR38034">
    <property type="entry name" value="INNER MEMBRANE PROTEIN YPJD"/>
    <property type="match status" value="1"/>
</dbReference>
<organism evidence="3 4">
    <name type="scientific">Rhodoferax aquaticus</name>
    <dbReference type="NCBI Taxonomy" id="2527691"/>
    <lineage>
        <taxon>Bacteria</taxon>
        <taxon>Pseudomonadati</taxon>
        <taxon>Pseudomonadota</taxon>
        <taxon>Betaproteobacteria</taxon>
        <taxon>Burkholderiales</taxon>
        <taxon>Comamonadaceae</taxon>
        <taxon>Rhodoferax</taxon>
    </lineage>
</organism>
<dbReference type="EMBL" id="CP036282">
    <property type="protein sequence ID" value="QDL53641.1"/>
    <property type="molecule type" value="Genomic_DNA"/>
</dbReference>
<dbReference type="AlphaFoldDB" id="A0A515ELW6"/>
<feature type="transmembrane region" description="Helical" evidence="1">
    <location>
        <begin position="238"/>
        <end position="259"/>
    </location>
</feature>
<keyword evidence="1" id="KW-0812">Transmembrane</keyword>
<evidence type="ECO:0000313" key="4">
    <source>
        <dbReference type="Proteomes" id="UP000317365"/>
    </source>
</evidence>
<gene>
    <name evidence="3" type="ORF">EXZ61_05300</name>
</gene>
<evidence type="ECO:0000256" key="1">
    <source>
        <dbReference type="SAM" id="Phobius"/>
    </source>
</evidence>
<feature type="transmembrane region" description="Helical" evidence="1">
    <location>
        <begin position="175"/>
        <end position="198"/>
    </location>
</feature>
<feature type="transmembrane region" description="Helical" evidence="1">
    <location>
        <begin position="210"/>
        <end position="226"/>
    </location>
</feature>
<keyword evidence="1" id="KW-1133">Transmembrane helix</keyword>
<keyword evidence="1" id="KW-0472">Membrane</keyword>
<dbReference type="InterPro" id="IPR052372">
    <property type="entry name" value="YpjD/HemX"/>
</dbReference>
<feature type="transmembrane region" description="Helical" evidence="1">
    <location>
        <begin position="126"/>
        <end position="146"/>
    </location>
</feature>
<sequence>MILASAPPTQLILSVLASAAYAWPAVRAAHMGPVSARKWVWAAWALHGAVLSWSLLGDAPRFGFAPALSMTAWLVAAVYAVEAHIFPQLQTRWALCGLGAVAVVLSALFPGHAMASSASGWLPLHLAFGVACYGLFGTAVVHAWFLTRAEHRIRLAEDPHSGLPLLTLERLTFRFVGSGFAVLSATLLVGFVFGEAVYGQAKAWRWDHKTVFSVLSWLTFAVLLLGRRAFGWRSKRAVNMLYVGSVFLLLAYVGSQFVMEVLLRRTP</sequence>
<dbReference type="GO" id="GO:0017004">
    <property type="term" value="P:cytochrome complex assembly"/>
    <property type="evidence" value="ECO:0007669"/>
    <property type="project" value="InterPro"/>
</dbReference>
<dbReference type="RefSeq" id="WP_142809729.1">
    <property type="nucleotide sequence ID" value="NZ_CP036282.1"/>
</dbReference>
<keyword evidence="4" id="KW-1185">Reference proteome</keyword>
<reference evidence="4" key="2">
    <citation type="journal article" date="2020" name="Int. J. Syst. Evol. Microbiol.">
        <title>Genomic insights into a novel species Rhodoferax aquaticus sp. nov., isolated from freshwater.</title>
        <authorList>
            <person name="Li T."/>
            <person name="Zhuo Y."/>
            <person name="Jin C.Z."/>
            <person name="Wu X."/>
            <person name="Ko S.R."/>
            <person name="Jin F.J."/>
            <person name="Ahn C.Y."/>
            <person name="Oh H.M."/>
            <person name="Lee H.G."/>
            <person name="Jin L."/>
        </authorList>
    </citation>
    <scope>NUCLEOTIDE SEQUENCE [LARGE SCALE GENOMIC DNA]</scope>
    <source>
        <strain evidence="4">Gr-4</strain>
    </source>
</reference>
<accession>A0A515ELW6</accession>
<dbReference type="InterPro" id="IPR002541">
    <property type="entry name" value="Cyt_c_assembly"/>
</dbReference>
<feature type="transmembrane region" description="Helical" evidence="1">
    <location>
        <begin position="93"/>
        <end position="114"/>
    </location>
</feature>
<proteinExistence type="predicted"/>
<feature type="transmembrane region" description="Helical" evidence="1">
    <location>
        <begin position="62"/>
        <end position="81"/>
    </location>
</feature>
<dbReference type="PANTHER" id="PTHR38034:SF1">
    <property type="entry name" value="INNER MEMBRANE PROTEIN YPJD"/>
    <property type="match status" value="1"/>
</dbReference>
<evidence type="ECO:0000313" key="3">
    <source>
        <dbReference type="EMBL" id="QDL53641.1"/>
    </source>
</evidence>
<dbReference type="GO" id="GO:0020037">
    <property type="term" value="F:heme binding"/>
    <property type="evidence" value="ECO:0007669"/>
    <property type="project" value="InterPro"/>
</dbReference>